<keyword evidence="5 7" id="KW-0653">Protein transport</keyword>
<dbReference type="Pfam" id="PF14938">
    <property type="entry name" value="SNAP"/>
    <property type="match status" value="1"/>
</dbReference>
<evidence type="ECO:0000256" key="5">
    <source>
        <dbReference type="ARBA" id="ARBA00022927"/>
    </source>
</evidence>
<dbReference type="GO" id="GO:0035494">
    <property type="term" value="P:SNARE complex disassembly"/>
    <property type="evidence" value="ECO:0007669"/>
    <property type="project" value="TreeGrafter"/>
</dbReference>
<dbReference type="GO" id="GO:0005774">
    <property type="term" value="C:vacuolar membrane"/>
    <property type="evidence" value="ECO:0007669"/>
    <property type="project" value="TreeGrafter"/>
</dbReference>
<dbReference type="EMBL" id="OUUZ01000019">
    <property type="protein sequence ID" value="SPQ27382.1"/>
    <property type="molecule type" value="Genomic_DNA"/>
</dbReference>
<dbReference type="AlphaFoldDB" id="A0A3S4BRR4"/>
<evidence type="ECO:0000313" key="8">
    <source>
        <dbReference type="EMBL" id="SPQ27382.1"/>
    </source>
</evidence>
<proteinExistence type="inferred from homology"/>
<dbReference type="Proteomes" id="UP000289323">
    <property type="component" value="Unassembled WGS sequence"/>
</dbReference>
<organism evidence="8 9">
    <name type="scientific">Thermothielavioides terrestris</name>
    <dbReference type="NCBI Taxonomy" id="2587410"/>
    <lineage>
        <taxon>Eukaryota</taxon>
        <taxon>Fungi</taxon>
        <taxon>Dikarya</taxon>
        <taxon>Ascomycota</taxon>
        <taxon>Pezizomycotina</taxon>
        <taxon>Sordariomycetes</taxon>
        <taxon>Sordariomycetidae</taxon>
        <taxon>Sordariales</taxon>
        <taxon>Chaetomiaceae</taxon>
        <taxon>Thermothielavioides</taxon>
    </lineage>
</organism>
<dbReference type="PANTHER" id="PTHR13768">
    <property type="entry name" value="SOLUBLE NSF ATTACHMENT PROTEIN SNAP"/>
    <property type="match status" value="1"/>
</dbReference>
<protein>
    <submittedName>
        <fullName evidence="8">E25cd360-8e62-4e6b-9fbb-5001647509bb</fullName>
    </submittedName>
</protein>
<evidence type="ECO:0000256" key="1">
    <source>
        <dbReference type="ARBA" id="ARBA00004170"/>
    </source>
</evidence>
<dbReference type="GO" id="GO:0019905">
    <property type="term" value="F:syntaxin binding"/>
    <property type="evidence" value="ECO:0007669"/>
    <property type="project" value="TreeGrafter"/>
</dbReference>
<keyword evidence="6 7" id="KW-0472">Membrane</keyword>
<evidence type="ECO:0000313" key="9">
    <source>
        <dbReference type="Proteomes" id="UP000289323"/>
    </source>
</evidence>
<evidence type="ECO:0000256" key="7">
    <source>
        <dbReference type="RuleBase" id="RU367013"/>
    </source>
</evidence>
<reference evidence="8 9" key="1">
    <citation type="submission" date="2018-04" db="EMBL/GenBank/DDBJ databases">
        <authorList>
            <person name="Huttner S."/>
            <person name="Dainat J."/>
        </authorList>
    </citation>
    <scope>NUCLEOTIDE SEQUENCE [LARGE SCALE GENOMIC DNA]</scope>
</reference>
<dbReference type="InterPro" id="IPR011990">
    <property type="entry name" value="TPR-like_helical_dom_sf"/>
</dbReference>
<dbReference type="SUPFAM" id="SSF48452">
    <property type="entry name" value="TPR-like"/>
    <property type="match status" value="1"/>
</dbReference>
<evidence type="ECO:0000256" key="2">
    <source>
        <dbReference type="ARBA" id="ARBA00010050"/>
    </source>
</evidence>
<dbReference type="PANTHER" id="PTHR13768:SF8">
    <property type="entry name" value="ALPHA-SOLUBLE NSF ATTACHMENT PROTEIN"/>
    <property type="match status" value="1"/>
</dbReference>
<dbReference type="GO" id="GO:0031201">
    <property type="term" value="C:SNARE complex"/>
    <property type="evidence" value="ECO:0007669"/>
    <property type="project" value="TreeGrafter"/>
</dbReference>
<comment type="similarity">
    <text evidence="2 7">Belongs to the SNAP family.</text>
</comment>
<evidence type="ECO:0000256" key="3">
    <source>
        <dbReference type="ARBA" id="ARBA00022448"/>
    </source>
</evidence>
<sequence length="292" mass="33395">MALDPRALEEKAKKTLQSASSGFSFFSNKEDKYQNAADLYVQAANAYRLEKKNKEAGAAFEAAANIHQNKLNEPDDAANIMVDAFKVYRKEYPNDAVRCIKKAIDRYQAKGNFRRAASHLENVAELLEVELGDRKQAMGYYHDAARWYEEDGAKALANKLWLKEADIAALEGDYYKALENYEKVADSSLDNNLMKYSVKDYWLKAGICVLATKDLVSARRNLERYKEKDPSFAAQRECQLLSDLIEAVEAGNQELFTDKLYAYDQLSRLDKWKTEMLVRVKNQIEEADNEFS</sequence>
<evidence type="ECO:0000256" key="4">
    <source>
        <dbReference type="ARBA" id="ARBA00022892"/>
    </source>
</evidence>
<comment type="function">
    <text evidence="7">Required for vesicular transport between the endoplasmic reticulum and the Golgi apparatus.</text>
</comment>
<dbReference type="CDD" id="cd15832">
    <property type="entry name" value="SNAP"/>
    <property type="match status" value="1"/>
</dbReference>
<dbReference type="PRINTS" id="PR00448">
    <property type="entry name" value="NSFATTACHMNT"/>
</dbReference>
<gene>
    <name evidence="8" type="ORF">TT172_LOCUS9801</name>
</gene>
<dbReference type="GO" id="GO:0006886">
    <property type="term" value="P:intracellular protein transport"/>
    <property type="evidence" value="ECO:0007669"/>
    <property type="project" value="UniProtKB-UniRule"/>
</dbReference>
<evidence type="ECO:0000256" key="6">
    <source>
        <dbReference type="ARBA" id="ARBA00023136"/>
    </source>
</evidence>
<name>A0A3S4BRR4_9PEZI</name>
<dbReference type="Gene3D" id="1.25.40.10">
    <property type="entry name" value="Tetratricopeptide repeat domain"/>
    <property type="match status" value="1"/>
</dbReference>
<comment type="subcellular location">
    <subcellularLocation>
        <location evidence="1 7">Membrane</location>
        <topology evidence="1 7">Peripheral membrane protein</topology>
    </subcellularLocation>
</comment>
<dbReference type="InterPro" id="IPR000744">
    <property type="entry name" value="NSF_attach"/>
</dbReference>
<accession>A0A3S4BRR4</accession>
<dbReference type="FunFam" id="1.25.40.10:FF:000049">
    <property type="entry name" value="Alpha-soluble NSF attachment protein-like"/>
    <property type="match status" value="1"/>
</dbReference>
<keyword evidence="3 7" id="KW-0813">Transport</keyword>
<keyword evidence="4 7" id="KW-0931">ER-Golgi transport</keyword>
<dbReference type="GO" id="GO:0005483">
    <property type="term" value="F:soluble NSF attachment protein activity"/>
    <property type="evidence" value="ECO:0007669"/>
    <property type="project" value="TreeGrafter"/>
</dbReference>